<evidence type="ECO:0000313" key="1">
    <source>
        <dbReference type="EMBL" id="RRA94777.1"/>
    </source>
</evidence>
<protein>
    <submittedName>
        <fullName evidence="1">Uncharacterized protein</fullName>
    </submittedName>
</protein>
<proteinExistence type="predicted"/>
<sequence length="155" mass="18127">MGKIVKQLGTIEKHLHKQEITELAMENAHAVIDNGKYDLLKVYVELKRYETYLKELIQCLKSPALDKATKTGQKTFNYNEAKVSISTRTKWDFSVDYKWIELDNQIKQLTQDKKDREKYLKENNKVRTTIDKETGLILEGFVLPTEIEYGITIKL</sequence>
<comment type="caution">
    <text evidence="1">The sequence shown here is derived from an EMBL/GenBank/DDBJ whole genome shotgun (WGS) entry which is preliminary data.</text>
</comment>
<dbReference type="OrthoDB" id="953571at2"/>
<keyword evidence="2" id="KW-1185">Reference proteome</keyword>
<gene>
    <name evidence="1" type="ORF">EG242_07995</name>
</gene>
<name>A0A3P1B0S2_9FLAO</name>
<dbReference type="EMBL" id="RQTJ01000014">
    <property type="protein sequence ID" value="RRA94777.1"/>
    <property type="molecule type" value="Genomic_DNA"/>
</dbReference>
<evidence type="ECO:0000313" key="2">
    <source>
        <dbReference type="Proteomes" id="UP000268372"/>
    </source>
</evidence>
<dbReference type="Proteomes" id="UP000268372">
    <property type="component" value="Unassembled WGS sequence"/>
</dbReference>
<organism evidence="1 2">
    <name type="scientific">Paenimyroides viscosum</name>
    <dbReference type="NCBI Taxonomy" id="2488729"/>
    <lineage>
        <taxon>Bacteria</taxon>
        <taxon>Pseudomonadati</taxon>
        <taxon>Bacteroidota</taxon>
        <taxon>Flavobacteriia</taxon>
        <taxon>Flavobacteriales</taxon>
        <taxon>Flavobacteriaceae</taxon>
        <taxon>Paenimyroides</taxon>
    </lineage>
</organism>
<accession>A0A3P1B0S2</accession>
<dbReference type="RefSeq" id="WP_124899367.1">
    <property type="nucleotide sequence ID" value="NZ_RQTJ01000014.1"/>
</dbReference>
<dbReference type="AlphaFoldDB" id="A0A3P1B0S2"/>
<reference evidence="1 2" key="1">
    <citation type="submission" date="2018-11" db="EMBL/GenBank/DDBJ databases">
        <title>Flavobacterium sp. nov., YIM 102796 draft genome.</title>
        <authorList>
            <person name="Li G."/>
            <person name="Jiang Y."/>
        </authorList>
    </citation>
    <scope>NUCLEOTIDE SEQUENCE [LARGE SCALE GENOMIC DNA]</scope>
    <source>
        <strain evidence="1 2">YIM 102796</strain>
    </source>
</reference>